<reference evidence="3 4" key="1">
    <citation type="submission" date="2019-07" db="EMBL/GenBank/DDBJ databases">
        <authorList>
            <person name="Zhou L.-Y."/>
        </authorList>
    </citation>
    <scope>NUCLEOTIDE SEQUENCE [LARGE SCALE GENOMIC DNA]</scope>
    <source>
        <strain evidence="3 4">YIM 101269</strain>
    </source>
</reference>
<protein>
    <submittedName>
        <fullName evidence="3">Alpha-galactosidase</fullName>
    </submittedName>
</protein>
<dbReference type="EMBL" id="VKKG01000006">
    <property type="protein sequence ID" value="TRY17121.1"/>
    <property type="molecule type" value="Genomic_DNA"/>
</dbReference>
<dbReference type="GO" id="GO:0016052">
    <property type="term" value="P:carbohydrate catabolic process"/>
    <property type="evidence" value="ECO:0007669"/>
    <property type="project" value="InterPro"/>
</dbReference>
<dbReference type="OrthoDB" id="9758822at2"/>
<dbReference type="InterPro" id="IPR002252">
    <property type="entry name" value="Glyco_hydro_36"/>
</dbReference>
<keyword evidence="2" id="KW-0326">Glycosidase</keyword>
<evidence type="ECO:0000313" key="3">
    <source>
        <dbReference type="EMBL" id="TRY17121.1"/>
    </source>
</evidence>
<dbReference type="Gene3D" id="3.20.20.70">
    <property type="entry name" value="Aldolase class I"/>
    <property type="match status" value="1"/>
</dbReference>
<dbReference type="InterPro" id="IPR050985">
    <property type="entry name" value="Alpha-glycosidase_related"/>
</dbReference>
<dbReference type="InterPro" id="IPR013785">
    <property type="entry name" value="Aldolase_TIM"/>
</dbReference>
<keyword evidence="4" id="KW-1185">Reference proteome</keyword>
<proteinExistence type="predicted"/>
<dbReference type="CDD" id="cd14791">
    <property type="entry name" value="GH36"/>
    <property type="match status" value="1"/>
</dbReference>
<evidence type="ECO:0000256" key="1">
    <source>
        <dbReference type="ARBA" id="ARBA00022801"/>
    </source>
</evidence>
<organism evidence="3 4">
    <name type="scientific">Tessaracoccus rhinocerotis</name>
    <dbReference type="NCBI Taxonomy" id="1689449"/>
    <lineage>
        <taxon>Bacteria</taxon>
        <taxon>Bacillati</taxon>
        <taxon>Actinomycetota</taxon>
        <taxon>Actinomycetes</taxon>
        <taxon>Propionibacteriales</taxon>
        <taxon>Propionibacteriaceae</taxon>
        <taxon>Tessaracoccus</taxon>
    </lineage>
</organism>
<dbReference type="Proteomes" id="UP000317638">
    <property type="component" value="Unassembled WGS sequence"/>
</dbReference>
<dbReference type="Gene3D" id="2.70.98.60">
    <property type="entry name" value="alpha-galactosidase from lactobacil brevis"/>
    <property type="match status" value="1"/>
</dbReference>
<dbReference type="PANTHER" id="PTHR43053:SF3">
    <property type="entry name" value="ALPHA-GALACTOSIDASE C-RELATED"/>
    <property type="match status" value="1"/>
</dbReference>
<dbReference type="Pfam" id="PF02065">
    <property type="entry name" value="Melibiase"/>
    <property type="match status" value="1"/>
</dbReference>
<dbReference type="PANTHER" id="PTHR43053">
    <property type="entry name" value="GLYCOSIDASE FAMILY 31"/>
    <property type="match status" value="1"/>
</dbReference>
<dbReference type="InterPro" id="IPR017853">
    <property type="entry name" value="GH"/>
</dbReference>
<dbReference type="InterPro" id="IPR038417">
    <property type="entry name" value="Alpga-gal_N_sf"/>
</dbReference>
<gene>
    <name evidence="3" type="ORF">FOJ82_14850</name>
</gene>
<dbReference type="AlphaFoldDB" id="A0A553JXC6"/>
<accession>A0A553JXC6</accession>
<comment type="caution">
    <text evidence="3">The sequence shown here is derived from an EMBL/GenBank/DDBJ whole genome shotgun (WGS) entry which is preliminary data.</text>
</comment>
<dbReference type="RefSeq" id="WP_143939264.1">
    <property type="nucleotide sequence ID" value="NZ_VKKG01000006.1"/>
</dbReference>
<evidence type="ECO:0000313" key="4">
    <source>
        <dbReference type="Proteomes" id="UP000317638"/>
    </source>
</evidence>
<dbReference type="SUPFAM" id="SSF51445">
    <property type="entry name" value="(Trans)glycosidases"/>
    <property type="match status" value="1"/>
</dbReference>
<dbReference type="GO" id="GO:0004557">
    <property type="term" value="F:alpha-galactosidase activity"/>
    <property type="evidence" value="ECO:0007669"/>
    <property type="project" value="InterPro"/>
</dbReference>
<sequence>MTAIRWGHDALVLEIGHGADEPVALRSAEAGGVRMTTSDLVPVVQVLTSDHGHALASSRLGMSELGQSLRLTDFRTGSEEGRHHLELEMATTGLEVVTTLESFDGVAALTARTTVTNTSYAPVTLLAVSSWSAPLGNREDLPVGNTDWRLHRARSDWLAENRWEDVALGELFPRISQHLTGHRPRGQEAMVSTGTWSSGEWTPVAAASSADQGVAWVWQALHNGAWRIELGEEYRDFEVAVSGPNHMDHGWSRTLVPGESFTTVPAAVALGSDLTDAVAAVTELRRRTRRPHADNESLPVIFNDYMNTLNGDPTTAKLIPLVDAAAAAGAEIFCIDAGWYDDSGFWWDSVGAWLPSTTRFPGGLGEVVERISGHGMVPGLWLEPEVIGVRSPLADQLPDEAFLQRGGQRLVEQDRYHLDFRHPAAVAHVDAVVDRLVTDFGVGYFKFDYNINPGPGTDHASCSVGDGLLEHNRAHLAWLDSVLDRHPALVIENCGSGAMRADGALLSRLQLQSTSDQQDPLLYPPITASAPMSMLPEQAASWAYPQPGMSPEEAAFCLVTGLPGRFFLSGYLNNMTEPELELVREAVVLTKEIRHDIRRSTPVWPLGLPRWDDPWVALGLDVDDTTLLFLWRRSDAPAAELRLPRFAGLDPRIETVFPKNLTPWQLAWNETDGVLRVDADAAPAARMIRISHKGGSGPRELA</sequence>
<name>A0A553JXC6_9ACTN</name>
<evidence type="ECO:0000256" key="2">
    <source>
        <dbReference type="ARBA" id="ARBA00023295"/>
    </source>
</evidence>
<keyword evidence="1" id="KW-0378">Hydrolase</keyword>